<feature type="transmembrane region" description="Helical" evidence="2">
    <location>
        <begin position="211"/>
        <end position="234"/>
    </location>
</feature>
<feature type="transmembrane region" description="Helical" evidence="2">
    <location>
        <begin position="273"/>
        <end position="302"/>
    </location>
</feature>
<dbReference type="PANTHER" id="PTHR23526">
    <property type="entry name" value="INTEGRAL MEMBRANE TRANSPORT PROTEIN-RELATED"/>
    <property type="match status" value="1"/>
</dbReference>
<feature type="transmembrane region" description="Helical" evidence="2">
    <location>
        <begin position="69"/>
        <end position="89"/>
    </location>
</feature>
<evidence type="ECO:0000256" key="2">
    <source>
        <dbReference type="SAM" id="Phobius"/>
    </source>
</evidence>
<protein>
    <recommendedName>
        <fullName evidence="5">MFS transporter</fullName>
    </recommendedName>
</protein>
<feature type="transmembrane region" description="Helical" evidence="2">
    <location>
        <begin position="337"/>
        <end position="358"/>
    </location>
</feature>
<proteinExistence type="predicted"/>
<name>A0A1S2LJJ2_9BACI</name>
<sequence length="399" mass="45129">MSKIQKLLLMIHASYGLAAVMSGLFLNLYLWRIAQDLTVNALFILLTFIFGAVAFWLGGIISKQKDRKISYQLGIGLTAVFYLLVIILQETVASIPMLIGVLNGLAAGFYWLGFLILLYDLVDVEARSAFLGKQMAVFGVVNTIGPALSGGIIKYFDLFGYNIIFTVSFVLFVLGVILSIWLPKDQGSKRKLKTALLWRLTNRTPIFKKMWLGWVVFGSVEGLIIFLPPLLLFMAVENEFYVSIAIIFLGIIAIFSSLWHTKYNHKEREPYTVLYVWIFYTISCIPLLVSVNLWTILIFLIVNEISKALLGVTYFSFMFRLIGTLPKKAGLRIESLVVREVTINIGRVMSVIALISLYNFNPETIYFLLFGVILIQGYLYKIMITKTENKVEKVEVAAN</sequence>
<reference evidence="3 4" key="1">
    <citation type="submission" date="2016-10" db="EMBL/GenBank/DDBJ databases">
        <title>Draft genome sequences of four alkaliphilic bacteria belonging to the Anaerobacillus genus.</title>
        <authorList>
            <person name="Bassil N.M."/>
            <person name="Lloyd J.R."/>
        </authorList>
    </citation>
    <scope>NUCLEOTIDE SEQUENCE [LARGE SCALE GENOMIC DNA]</scope>
    <source>
        <strain evidence="3 4">DSM 18345</strain>
    </source>
</reference>
<evidence type="ECO:0000313" key="3">
    <source>
        <dbReference type="EMBL" id="OIJ12581.1"/>
    </source>
</evidence>
<accession>A0A1S2LJJ2</accession>
<feature type="transmembrane region" description="Helical" evidence="2">
    <location>
        <begin position="37"/>
        <end position="57"/>
    </location>
</feature>
<dbReference type="InterPro" id="IPR052528">
    <property type="entry name" value="Sugar_transport-like"/>
</dbReference>
<feature type="transmembrane region" description="Helical" evidence="2">
    <location>
        <begin position="364"/>
        <end position="380"/>
    </location>
</feature>
<dbReference type="Gene3D" id="1.20.1250.20">
    <property type="entry name" value="MFS general substrate transporter like domains"/>
    <property type="match status" value="1"/>
</dbReference>
<dbReference type="GO" id="GO:0022857">
    <property type="term" value="F:transmembrane transporter activity"/>
    <property type="evidence" value="ECO:0007669"/>
    <property type="project" value="InterPro"/>
</dbReference>
<evidence type="ECO:0000256" key="1">
    <source>
        <dbReference type="ARBA" id="ARBA00004651"/>
    </source>
</evidence>
<keyword evidence="2" id="KW-1133">Transmembrane helix</keyword>
<keyword evidence="2" id="KW-0472">Membrane</keyword>
<feature type="transmembrane region" description="Helical" evidence="2">
    <location>
        <begin position="240"/>
        <end position="261"/>
    </location>
</feature>
<dbReference type="SUPFAM" id="SSF103473">
    <property type="entry name" value="MFS general substrate transporter"/>
    <property type="match status" value="1"/>
</dbReference>
<dbReference type="RefSeq" id="WP_071310259.1">
    <property type="nucleotide sequence ID" value="NZ_MLQR01000031.1"/>
</dbReference>
<gene>
    <name evidence="3" type="ORF">BKP37_14240</name>
</gene>
<evidence type="ECO:0000313" key="4">
    <source>
        <dbReference type="Proteomes" id="UP000179524"/>
    </source>
</evidence>
<comment type="caution">
    <text evidence="3">The sequence shown here is derived from an EMBL/GenBank/DDBJ whole genome shotgun (WGS) entry which is preliminary data.</text>
</comment>
<keyword evidence="2" id="KW-0812">Transmembrane</keyword>
<feature type="transmembrane region" description="Helical" evidence="2">
    <location>
        <begin position="7"/>
        <end position="31"/>
    </location>
</feature>
<dbReference type="InterPro" id="IPR011701">
    <property type="entry name" value="MFS"/>
</dbReference>
<keyword evidence="4" id="KW-1185">Reference proteome</keyword>
<feature type="transmembrane region" description="Helical" evidence="2">
    <location>
        <begin position="134"/>
        <end position="153"/>
    </location>
</feature>
<dbReference type="GO" id="GO:0005886">
    <property type="term" value="C:plasma membrane"/>
    <property type="evidence" value="ECO:0007669"/>
    <property type="project" value="UniProtKB-SubCell"/>
</dbReference>
<dbReference type="Pfam" id="PF07690">
    <property type="entry name" value="MFS_1"/>
    <property type="match status" value="1"/>
</dbReference>
<feature type="transmembrane region" description="Helical" evidence="2">
    <location>
        <begin position="95"/>
        <end position="122"/>
    </location>
</feature>
<dbReference type="AlphaFoldDB" id="A0A1S2LJJ2"/>
<dbReference type="InterPro" id="IPR036259">
    <property type="entry name" value="MFS_trans_sf"/>
</dbReference>
<feature type="transmembrane region" description="Helical" evidence="2">
    <location>
        <begin position="159"/>
        <end position="182"/>
    </location>
</feature>
<organism evidence="3 4">
    <name type="scientific">Anaerobacillus alkalilacustris</name>
    <dbReference type="NCBI Taxonomy" id="393763"/>
    <lineage>
        <taxon>Bacteria</taxon>
        <taxon>Bacillati</taxon>
        <taxon>Bacillota</taxon>
        <taxon>Bacilli</taxon>
        <taxon>Bacillales</taxon>
        <taxon>Bacillaceae</taxon>
        <taxon>Anaerobacillus</taxon>
    </lineage>
</organism>
<comment type="subcellular location">
    <subcellularLocation>
        <location evidence="1">Cell membrane</location>
        <topology evidence="1">Multi-pass membrane protein</topology>
    </subcellularLocation>
</comment>
<evidence type="ECO:0008006" key="5">
    <source>
        <dbReference type="Google" id="ProtNLM"/>
    </source>
</evidence>
<dbReference type="PANTHER" id="PTHR23526:SF2">
    <property type="entry name" value="MAJOR FACILITATOR SUPERFAMILY (MFS) PROFILE DOMAIN-CONTAINING PROTEIN"/>
    <property type="match status" value="1"/>
</dbReference>
<dbReference type="Proteomes" id="UP000179524">
    <property type="component" value="Unassembled WGS sequence"/>
</dbReference>
<dbReference type="OrthoDB" id="2767994at2"/>
<dbReference type="EMBL" id="MLQR01000031">
    <property type="protein sequence ID" value="OIJ12581.1"/>
    <property type="molecule type" value="Genomic_DNA"/>
</dbReference>